<evidence type="ECO:0000256" key="15">
    <source>
        <dbReference type="SAM" id="Phobius"/>
    </source>
</evidence>
<dbReference type="GO" id="GO:0005524">
    <property type="term" value="F:ATP binding"/>
    <property type="evidence" value="ECO:0007669"/>
    <property type="project" value="UniProtKB-KW"/>
</dbReference>
<keyword evidence="13 15" id="KW-0472">Membrane</keyword>
<dbReference type="Pfam" id="PF02518">
    <property type="entry name" value="HATPase_c"/>
    <property type="match status" value="1"/>
</dbReference>
<dbReference type="KEGG" id="gyu:FE374_18630"/>
<dbReference type="Pfam" id="PF00512">
    <property type="entry name" value="HisKA"/>
    <property type="match status" value="1"/>
</dbReference>
<feature type="transmembrane region" description="Helical" evidence="15">
    <location>
        <begin position="229"/>
        <end position="249"/>
    </location>
</feature>
<evidence type="ECO:0000256" key="1">
    <source>
        <dbReference type="ARBA" id="ARBA00000085"/>
    </source>
</evidence>
<dbReference type="Gene3D" id="3.40.50.620">
    <property type="entry name" value="HUPs"/>
    <property type="match status" value="1"/>
</dbReference>
<dbReference type="SUPFAM" id="SSF52402">
    <property type="entry name" value="Adenine nucleotide alpha hydrolases-like"/>
    <property type="match status" value="1"/>
</dbReference>
<dbReference type="InterPro" id="IPR025201">
    <property type="entry name" value="KdpD_TM"/>
</dbReference>
<keyword evidence="8" id="KW-0547">Nucleotide-binding</keyword>
<dbReference type="InterPro" id="IPR006016">
    <property type="entry name" value="UspA"/>
</dbReference>
<evidence type="ECO:0000256" key="12">
    <source>
        <dbReference type="ARBA" id="ARBA00023012"/>
    </source>
</evidence>
<evidence type="ECO:0000256" key="9">
    <source>
        <dbReference type="ARBA" id="ARBA00022777"/>
    </source>
</evidence>
<dbReference type="InterPro" id="IPR003594">
    <property type="entry name" value="HATPase_dom"/>
</dbReference>
<name>A0A5B8C896_9MICO</name>
<evidence type="ECO:0000256" key="3">
    <source>
        <dbReference type="ARBA" id="ARBA00004236"/>
    </source>
</evidence>
<dbReference type="Pfam" id="PF00582">
    <property type="entry name" value="Usp"/>
    <property type="match status" value="1"/>
</dbReference>
<dbReference type="InterPro" id="IPR052023">
    <property type="entry name" value="Histidine_kinase_KdpD"/>
</dbReference>
<evidence type="ECO:0000256" key="8">
    <source>
        <dbReference type="ARBA" id="ARBA00022741"/>
    </source>
</evidence>
<dbReference type="SMART" id="SM00388">
    <property type="entry name" value="HisKA"/>
    <property type="match status" value="1"/>
</dbReference>
<keyword evidence="6" id="KW-0808">Transferase</keyword>
<comment type="subcellular location">
    <subcellularLocation>
        <location evidence="3">Cell membrane</location>
    </subcellularLocation>
    <subcellularLocation>
        <location evidence="2">Membrane</location>
        <topology evidence="2">Multi-pass membrane protein</topology>
    </subcellularLocation>
</comment>
<sequence length="687" mass="69896">MVGAGAAQPERPAPQGPAAVYARGGHGVGPLPAARGGPPRPAGTPGRRRGAPGDRVTTLLPPAPVEGSEGGRSWAVPGDNGTVTTARVVVAVAGDPDSATLVRRGAQLAGAPAELQVVHVLTQDGRPGAAPAALATLRGEVERLGAGFHTVIGDDVATAVADFAGAVGAEMVVVGLPAAGRLRQALAPSTGLAVARRAGAIDVQLVPLPRRPGRRRAARESPLSARRVVAGWLLAVVGPAALTVLLRLLHAAVGLPIEVLLFLALTVAVAIVGGLAPAVGSALLGFVLLNYFFTPPTGQLLIADSENVLALVVFLAVAVAVASVVDLAGRRTLQAFRARAEASALAELSRSVLGDDTAAVLVARLRETFGLAGAALLDAETEVAAGTSAAGPRWRTLATAGTGVGAPEEADAVVRVDERRVLALTGRVLARDRRVLEAFAAQAGALLEHRRLREQAEQARVLEQAEAARTALLAAVSHDLRTPLATIRAALDGLLSGDVRLSAGDTDELVATLVAATARLERLIDNLLDLSRLQTGSVRPVLRRASLDEIVPLATDGFDPGVVRLDMADTLPLVCTDPGLLERVVANVVSNAVRHSGGAPVRLAAAAAGGRMELRVVDHGPGLTEDRKAHMFEPFQRLGDSAPGGLGLGLAVADGLATAVGASIRAEDTPGGGLTMVLSVPLAQGTP</sequence>
<feature type="region of interest" description="Disordered" evidence="14">
    <location>
        <begin position="1"/>
        <end position="79"/>
    </location>
</feature>
<dbReference type="InterPro" id="IPR036097">
    <property type="entry name" value="HisK_dim/P_sf"/>
</dbReference>
<dbReference type="Proteomes" id="UP000314616">
    <property type="component" value="Chromosome"/>
</dbReference>
<accession>A0A5B8C896</accession>
<dbReference type="Gene3D" id="1.20.120.620">
    <property type="entry name" value="Backbone structure of the membrane domain of e. Coli histidine kinase receptor kdpd"/>
    <property type="match status" value="1"/>
</dbReference>
<keyword evidence="9" id="KW-0418">Kinase</keyword>
<dbReference type="InterPro" id="IPR005467">
    <property type="entry name" value="His_kinase_dom"/>
</dbReference>
<dbReference type="Gene3D" id="3.30.565.10">
    <property type="entry name" value="Histidine kinase-like ATPase, C-terminal domain"/>
    <property type="match status" value="1"/>
</dbReference>
<dbReference type="CDD" id="cd00082">
    <property type="entry name" value="HisKA"/>
    <property type="match status" value="1"/>
</dbReference>
<feature type="transmembrane region" description="Helical" evidence="15">
    <location>
        <begin position="308"/>
        <end position="329"/>
    </location>
</feature>
<dbReference type="InterPro" id="IPR004358">
    <property type="entry name" value="Sig_transdc_His_kin-like_C"/>
</dbReference>
<dbReference type="PROSITE" id="PS50109">
    <property type="entry name" value="HIS_KIN"/>
    <property type="match status" value="1"/>
</dbReference>
<protein>
    <recommendedName>
        <fullName evidence="4">histidine kinase</fullName>
        <ecNumber evidence="4">2.7.13.3</ecNumber>
    </recommendedName>
</protein>
<evidence type="ECO:0000256" key="4">
    <source>
        <dbReference type="ARBA" id="ARBA00012438"/>
    </source>
</evidence>
<evidence type="ECO:0000313" key="18">
    <source>
        <dbReference type="Proteomes" id="UP000314616"/>
    </source>
</evidence>
<proteinExistence type="predicted"/>
<keyword evidence="7 15" id="KW-0812">Transmembrane</keyword>
<keyword evidence="10" id="KW-0067">ATP-binding</keyword>
<dbReference type="InterPro" id="IPR003661">
    <property type="entry name" value="HisK_dim/P_dom"/>
</dbReference>
<evidence type="ECO:0000256" key="13">
    <source>
        <dbReference type="ARBA" id="ARBA00023136"/>
    </source>
</evidence>
<dbReference type="EMBL" id="CP040915">
    <property type="protein sequence ID" value="QDC26843.1"/>
    <property type="molecule type" value="Genomic_DNA"/>
</dbReference>
<dbReference type="SUPFAM" id="SSF55874">
    <property type="entry name" value="ATPase domain of HSP90 chaperone/DNA topoisomerase II/histidine kinase"/>
    <property type="match status" value="1"/>
</dbReference>
<dbReference type="PANTHER" id="PTHR45569:SF1">
    <property type="entry name" value="SENSOR PROTEIN KDPD"/>
    <property type="match status" value="1"/>
</dbReference>
<evidence type="ECO:0000259" key="16">
    <source>
        <dbReference type="PROSITE" id="PS50109"/>
    </source>
</evidence>
<evidence type="ECO:0000256" key="10">
    <source>
        <dbReference type="ARBA" id="ARBA00022840"/>
    </source>
</evidence>
<dbReference type="Gene3D" id="1.10.287.130">
    <property type="match status" value="1"/>
</dbReference>
<dbReference type="EC" id="2.7.13.3" evidence="4"/>
<feature type="transmembrane region" description="Helical" evidence="15">
    <location>
        <begin position="261"/>
        <end position="288"/>
    </location>
</feature>
<dbReference type="PANTHER" id="PTHR45569">
    <property type="entry name" value="SENSOR PROTEIN KDPD"/>
    <property type="match status" value="1"/>
</dbReference>
<dbReference type="GO" id="GO:0005886">
    <property type="term" value="C:plasma membrane"/>
    <property type="evidence" value="ECO:0007669"/>
    <property type="project" value="UniProtKB-SubCell"/>
</dbReference>
<evidence type="ECO:0000313" key="17">
    <source>
        <dbReference type="EMBL" id="QDC26843.1"/>
    </source>
</evidence>
<keyword evidence="5" id="KW-0597">Phosphoprotein</keyword>
<dbReference type="OrthoDB" id="9806130at2"/>
<evidence type="ECO:0000256" key="5">
    <source>
        <dbReference type="ARBA" id="ARBA00022553"/>
    </source>
</evidence>
<gene>
    <name evidence="17" type="ORF">FE374_18630</name>
</gene>
<keyword evidence="11 15" id="KW-1133">Transmembrane helix</keyword>
<reference evidence="17 18" key="1">
    <citation type="submission" date="2019-05" db="EMBL/GenBank/DDBJ databases">
        <title>Georgenia *** sp. nov., and Georgenia *** sp. nov., isolated from the intestinal contents of plateau pika (Ochotona curzoniae) in the Qinghai-Tibet plateau of China.</title>
        <authorList>
            <person name="Tian Z."/>
        </authorList>
    </citation>
    <scope>NUCLEOTIDE SEQUENCE [LARGE SCALE GENOMIC DNA]</scope>
    <source>
        <strain evidence="17 18">Z443</strain>
    </source>
</reference>
<dbReference type="SUPFAM" id="SSF47384">
    <property type="entry name" value="Homodimeric domain of signal transducing histidine kinase"/>
    <property type="match status" value="1"/>
</dbReference>
<evidence type="ECO:0000256" key="7">
    <source>
        <dbReference type="ARBA" id="ARBA00022692"/>
    </source>
</evidence>
<dbReference type="InterPro" id="IPR036890">
    <property type="entry name" value="HATPase_C_sf"/>
</dbReference>
<evidence type="ECO:0000256" key="11">
    <source>
        <dbReference type="ARBA" id="ARBA00022989"/>
    </source>
</evidence>
<dbReference type="GO" id="GO:0000155">
    <property type="term" value="F:phosphorelay sensor kinase activity"/>
    <property type="evidence" value="ECO:0007669"/>
    <property type="project" value="InterPro"/>
</dbReference>
<evidence type="ECO:0000256" key="6">
    <source>
        <dbReference type="ARBA" id="ARBA00022679"/>
    </source>
</evidence>
<feature type="domain" description="Histidine kinase" evidence="16">
    <location>
        <begin position="475"/>
        <end position="684"/>
    </location>
</feature>
<dbReference type="InterPro" id="IPR014729">
    <property type="entry name" value="Rossmann-like_a/b/a_fold"/>
</dbReference>
<dbReference type="InterPro" id="IPR038318">
    <property type="entry name" value="KdpD_sf"/>
</dbReference>
<dbReference type="SMART" id="SM00387">
    <property type="entry name" value="HATPase_c"/>
    <property type="match status" value="1"/>
</dbReference>
<organism evidence="17 18">
    <name type="scientific">Georgenia yuyongxinii</name>
    <dbReference type="NCBI Taxonomy" id="2589797"/>
    <lineage>
        <taxon>Bacteria</taxon>
        <taxon>Bacillati</taxon>
        <taxon>Actinomycetota</taxon>
        <taxon>Actinomycetes</taxon>
        <taxon>Micrococcales</taxon>
        <taxon>Bogoriellaceae</taxon>
        <taxon>Georgenia</taxon>
    </lineage>
</organism>
<dbReference type="AlphaFoldDB" id="A0A5B8C896"/>
<dbReference type="Pfam" id="PF13493">
    <property type="entry name" value="DUF4118"/>
    <property type="match status" value="1"/>
</dbReference>
<evidence type="ECO:0000256" key="2">
    <source>
        <dbReference type="ARBA" id="ARBA00004141"/>
    </source>
</evidence>
<comment type="catalytic activity">
    <reaction evidence="1">
        <text>ATP + protein L-histidine = ADP + protein N-phospho-L-histidine.</text>
        <dbReference type="EC" id="2.7.13.3"/>
    </reaction>
</comment>
<evidence type="ECO:0000256" key="14">
    <source>
        <dbReference type="SAM" id="MobiDB-lite"/>
    </source>
</evidence>
<keyword evidence="12" id="KW-0902">Two-component regulatory system</keyword>
<dbReference type="PRINTS" id="PR00344">
    <property type="entry name" value="BCTRLSENSOR"/>
</dbReference>